<dbReference type="AlphaFoldDB" id="A0A1B9H1U3"/>
<dbReference type="EMBL" id="KI669493">
    <property type="protein sequence ID" value="OCF37235.1"/>
    <property type="molecule type" value="Genomic_DNA"/>
</dbReference>
<feature type="region of interest" description="Disordered" evidence="1">
    <location>
        <begin position="925"/>
        <end position="1015"/>
    </location>
</feature>
<evidence type="ECO:0008006" key="4">
    <source>
        <dbReference type="Google" id="ProtNLM"/>
    </source>
</evidence>
<evidence type="ECO:0000313" key="3">
    <source>
        <dbReference type="Proteomes" id="UP000092666"/>
    </source>
</evidence>
<feature type="region of interest" description="Disordered" evidence="1">
    <location>
        <begin position="73"/>
        <end position="124"/>
    </location>
</feature>
<organism evidence="2 3">
    <name type="scientific">Kwoniella heveanensis BCC8398</name>
    <dbReference type="NCBI Taxonomy" id="1296120"/>
    <lineage>
        <taxon>Eukaryota</taxon>
        <taxon>Fungi</taxon>
        <taxon>Dikarya</taxon>
        <taxon>Basidiomycota</taxon>
        <taxon>Agaricomycotina</taxon>
        <taxon>Tremellomycetes</taxon>
        <taxon>Tremellales</taxon>
        <taxon>Cryptococcaceae</taxon>
        <taxon>Kwoniella</taxon>
    </lineage>
</organism>
<dbReference type="Gene3D" id="1.25.40.10">
    <property type="entry name" value="Tetratricopeptide repeat domain"/>
    <property type="match status" value="1"/>
</dbReference>
<reference evidence="3" key="2">
    <citation type="submission" date="2013-12" db="EMBL/GenBank/DDBJ databases">
        <title>Evolution of pathogenesis and genome organization in the Tremellales.</title>
        <authorList>
            <person name="Cuomo C."/>
            <person name="Litvintseva A."/>
            <person name="Heitman J."/>
            <person name="Chen Y."/>
            <person name="Sun S."/>
            <person name="Springer D."/>
            <person name="Dromer F."/>
            <person name="Young S."/>
            <person name="Zeng Q."/>
            <person name="Chapman S."/>
            <person name="Gujja S."/>
            <person name="Saif S."/>
            <person name="Birren B."/>
        </authorList>
    </citation>
    <scope>NUCLEOTIDE SEQUENCE [LARGE SCALE GENOMIC DNA]</scope>
    <source>
        <strain evidence="3">BCC8398</strain>
    </source>
</reference>
<sequence length="1030" mass="114431">MSNKVKEVASIGSGLIRSSQKHFTPATRPGLLTKPIGGRPWIPNPNEPGCSRWFSSTPSYSTLTQRTFFSSNAYSHGSPSSGPSSRLPRRHTFDPPPALDESASASISTPHADRTPHLPLPPTLPYSPNSHPFRRHLEILSLALYSTPDESWSIYSALHPSLRSYIPDELFRNLLAHQVDHPEQARAWHRTKTLLKLAKKCDMNLSDLGLENIYKSLRAGMRRSRVEKDEKKLEETEKIVMKLWSTMEGIVPDLERVPHEVRRHWLGVQHRRLLRLQRRPPSNVADLRLKIEETTLDLIRRAGGSGLGHYIADVLSISRGRSLGGLRQSLRLLAGCMAQGIEIKSGHLLKLMRQMSSRWTKEGHDGLEMVREDISALLDEMRIEPLSTTAKELYRALDIASRRSRTRVEKALDLLESNDLNLGGAIGRGISVALSTPARQPGGVDQVPTLDAAIQVLEAALKHREGSYVPLVSAITIALYKARTSPQITAGVLRTDIDRLIIRFIRILHDAHVTSLLPSEAVVPLFRLILTAATSPSSPASRPLDAYILCRKIYQYARSASPPFQWSNFNLSLWRRLFKIALTAPNLHLHFASRLYTDLLADGISVRRTDALMMIRSIGLKPSPSRPILLERHIKDYLWTELDPHPSRQPNSLILAIVQGLIAAGHTKDAGLALALAERLAEERPLQPVVIRLIIAQLSKSSKKRDRIRCFQLLRRMSSSADLASSSPESHAQAVWNYNTVLSHLVTSARTNPETPQISILNQELHPASPPRGHTENLSYPETLSHAVSLYREMLRNGVRPNARTISTMLRSLLDNNYIDSSLAIFHASIEKGILLKSNAVGRLMVRLALNDRMDEADKVESAWRGISSRHGQGHGHDHSLRAWDKGVVGARVLVDIKRGKEVDLARVMERHGWKGSESFLSFLDTLRPPDTRSGQQPNPEAQSDRRQDRNAPLASATDTAVSIPRMHGSSDEDSSTAKESTGVNAGTDGRDVGISRSSSSSSPSPSRYGSDRVDMCSASTSGWNMMVSF</sequence>
<feature type="region of interest" description="Disordered" evidence="1">
    <location>
        <begin position="19"/>
        <end position="43"/>
    </location>
</feature>
<evidence type="ECO:0000313" key="2">
    <source>
        <dbReference type="EMBL" id="OCF37235.1"/>
    </source>
</evidence>
<gene>
    <name evidence="2" type="ORF">I316_01142</name>
</gene>
<feature type="compositionally biased region" description="Low complexity" evidence="1">
    <location>
        <begin position="75"/>
        <end position="86"/>
    </location>
</feature>
<keyword evidence="3" id="KW-1185">Reference proteome</keyword>
<evidence type="ECO:0000256" key="1">
    <source>
        <dbReference type="SAM" id="MobiDB-lite"/>
    </source>
</evidence>
<dbReference type="STRING" id="1296120.A0A1B9H1U3"/>
<reference evidence="2 3" key="1">
    <citation type="submission" date="2013-07" db="EMBL/GenBank/DDBJ databases">
        <title>The Genome Sequence of Cryptococcus heveanensis BCC8398.</title>
        <authorList>
            <consortium name="The Broad Institute Genome Sequencing Platform"/>
            <person name="Cuomo C."/>
            <person name="Litvintseva A."/>
            <person name="Chen Y."/>
            <person name="Heitman J."/>
            <person name="Sun S."/>
            <person name="Springer D."/>
            <person name="Dromer F."/>
            <person name="Young S.K."/>
            <person name="Zeng Q."/>
            <person name="Gargeya S."/>
            <person name="Fitzgerald M."/>
            <person name="Abouelleil A."/>
            <person name="Alvarado L."/>
            <person name="Berlin A.M."/>
            <person name="Chapman S.B."/>
            <person name="Dewar J."/>
            <person name="Goldberg J."/>
            <person name="Griggs A."/>
            <person name="Gujja S."/>
            <person name="Hansen M."/>
            <person name="Howarth C."/>
            <person name="Imamovic A."/>
            <person name="Larimer J."/>
            <person name="McCowan C."/>
            <person name="Murphy C."/>
            <person name="Pearson M."/>
            <person name="Priest M."/>
            <person name="Roberts A."/>
            <person name="Saif S."/>
            <person name="Shea T."/>
            <person name="Sykes S."/>
            <person name="Wortman J."/>
            <person name="Nusbaum C."/>
            <person name="Birren B."/>
        </authorList>
    </citation>
    <scope>NUCLEOTIDE SEQUENCE [LARGE SCALE GENOMIC DNA]</scope>
    <source>
        <strain evidence="2 3">BCC8398</strain>
    </source>
</reference>
<name>A0A1B9H1U3_9TREE</name>
<protein>
    <recommendedName>
        <fullName evidence="4">Pentatricopeptide repeat domain-containing protein</fullName>
    </recommendedName>
</protein>
<feature type="compositionally biased region" description="Low complexity" evidence="1">
    <location>
        <begin position="996"/>
        <end position="1008"/>
    </location>
</feature>
<dbReference type="OrthoDB" id="185373at2759"/>
<dbReference type="Proteomes" id="UP000092666">
    <property type="component" value="Unassembled WGS sequence"/>
</dbReference>
<accession>A0A1B9H1U3</accession>
<feature type="compositionally biased region" description="Polar residues" evidence="1">
    <location>
        <begin position="933"/>
        <end position="942"/>
    </location>
</feature>
<dbReference type="InterPro" id="IPR011990">
    <property type="entry name" value="TPR-like_helical_dom_sf"/>
</dbReference>
<proteinExistence type="predicted"/>